<gene>
    <name evidence="10" type="ORF">B0A62_22675</name>
    <name evidence="9" type="ORF">IW20_10070</name>
</gene>
<evidence type="ECO:0000313" key="12">
    <source>
        <dbReference type="Proteomes" id="UP000198424"/>
    </source>
</evidence>
<dbReference type="Proteomes" id="UP000028712">
    <property type="component" value="Unassembled WGS sequence"/>
</dbReference>
<organism evidence="9 11">
    <name type="scientific">Flavobacterium hydatis</name>
    <name type="common">Cytophaga aquatilis</name>
    <dbReference type="NCBI Taxonomy" id="991"/>
    <lineage>
        <taxon>Bacteria</taxon>
        <taxon>Pseudomonadati</taxon>
        <taxon>Bacteroidota</taxon>
        <taxon>Flavobacteriia</taxon>
        <taxon>Flavobacteriales</taxon>
        <taxon>Flavobacteriaceae</taxon>
        <taxon>Flavobacterium</taxon>
    </lineage>
</organism>
<reference evidence="9 11" key="1">
    <citation type="submission" date="2014-07" db="EMBL/GenBank/DDBJ databases">
        <title>Genome of Flavobacterium hydatis DSM 2063.</title>
        <authorList>
            <person name="Pipes S.E."/>
            <person name="Stropko S.J."/>
            <person name="Newman J.D."/>
        </authorList>
    </citation>
    <scope>NUCLEOTIDE SEQUENCE [LARGE SCALE GENOMIC DNA]</scope>
    <source>
        <strain evidence="9 11">DSM 2063</strain>
    </source>
</reference>
<comment type="subcellular location">
    <subcellularLocation>
        <location evidence="1">Cell membrane</location>
        <topology evidence="1">Multi-pass membrane protein</topology>
    </subcellularLocation>
</comment>
<keyword evidence="9" id="KW-0449">Lipoprotein</keyword>
<evidence type="ECO:0000313" key="9">
    <source>
        <dbReference type="EMBL" id="KFF16513.1"/>
    </source>
</evidence>
<accession>A0A086AIJ9</accession>
<dbReference type="Pfam" id="PF02687">
    <property type="entry name" value="FtsX"/>
    <property type="match status" value="1"/>
</dbReference>
<dbReference type="InterPro" id="IPR003838">
    <property type="entry name" value="ABC3_permease_C"/>
</dbReference>
<feature type="transmembrane region" description="Helical" evidence="7">
    <location>
        <begin position="262"/>
        <end position="283"/>
    </location>
</feature>
<evidence type="ECO:0000256" key="2">
    <source>
        <dbReference type="ARBA" id="ARBA00022448"/>
    </source>
</evidence>
<keyword evidence="4 7" id="KW-0812">Transmembrane</keyword>
<feature type="transmembrane region" description="Helical" evidence="7">
    <location>
        <begin position="20"/>
        <end position="43"/>
    </location>
</feature>
<dbReference type="Proteomes" id="UP000198424">
    <property type="component" value="Unassembled WGS sequence"/>
</dbReference>
<dbReference type="InterPro" id="IPR051125">
    <property type="entry name" value="ABC-4/HrtB_transporter"/>
</dbReference>
<reference evidence="10 12" key="2">
    <citation type="submission" date="2016-11" db="EMBL/GenBank/DDBJ databases">
        <title>Whole genomes of Flavobacteriaceae.</title>
        <authorList>
            <person name="Stine C."/>
            <person name="Li C."/>
            <person name="Tadesse D."/>
        </authorList>
    </citation>
    <scope>NUCLEOTIDE SEQUENCE [LARGE SCALE GENOMIC DNA]</scope>
    <source>
        <strain evidence="10 12">ATCC 29551</strain>
    </source>
</reference>
<evidence type="ECO:0000256" key="6">
    <source>
        <dbReference type="ARBA" id="ARBA00023136"/>
    </source>
</evidence>
<evidence type="ECO:0000256" key="1">
    <source>
        <dbReference type="ARBA" id="ARBA00004651"/>
    </source>
</evidence>
<proteinExistence type="predicted"/>
<evidence type="ECO:0000259" key="8">
    <source>
        <dbReference type="Pfam" id="PF02687"/>
    </source>
</evidence>
<dbReference type="EMBL" id="MUGY01000037">
    <property type="protein sequence ID" value="OXA87724.1"/>
    <property type="molecule type" value="Genomic_DNA"/>
</dbReference>
<feature type="transmembrane region" description="Helical" evidence="7">
    <location>
        <begin position="337"/>
        <end position="365"/>
    </location>
</feature>
<dbReference type="GO" id="GO:0005886">
    <property type="term" value="C:plasma membrane"/>
    <property type="evidence" value="ECO:0007669"/>
    <property type="project" value="UniProtKB-SubCell"/>
</dbReference>
<evidence type="ECO:0000313" key="10">
    <source>
        <dbReference type="EMBL" id="OXA87724.1"/>
    </source>
</evidence>
<evidence type="ECO:0000313" key="11">
    <source>
        <dbReference type="Proteomes" id="UP000028712"/>
    </source>
</evidence>
<dbReference type="STRING" id="991.IW20_10070"/>
<feature type="domain" description="ABC3 transporter permease C-terminal" evidence="8">
    <location>
        <begin position="262"/>
        <end position="373"/>
    </location>
</feature>
<protein>
    <submittedName>
        <fullName evidence="9 10">ABC transporter permease</fullName>
    </submittedName>
</protein>
<keyword evidence="12" id="KW-1185">Reference proteome</keyword>
<dbReference type="AlphaFoldDB" id="A0A086AIJ9"/>
<keyword evidence="3" id="KW-1003">Cell membrane</keyword>
<dbReference type="PANTHER" id="PTHR43738:SF1">
    <property type="entry name" value="HEMIN TRANSPORT SYSTEM PERMEASE PROTEIN HRTB-RELATED"/>
    <property type="match status" value="1"/>
</dbReference>
<evidence type="ECO:0000256" key="4">
    <source>
        <dbReference type="ARBA" id="ARBA00022692"/>
    </source>
</evidence>
<dbReference type="RefSeq" id="WP_035621416.1">
    <property type="nucleotide sequence ID" value="NZ_JBEWQG010000033.1"/>
</dbReference>
<evidence type="ECO:0000256" key="5">
    <source>
        <dbReference type="ARBA" id="ARBA00022989"/>
    </source>
</evidence>
<keyword evidence="5 7" id="KW-1133">Transmembrane helix</keyword>
<sequence length="379" mass="41009">MNSIIKTAWKFIRFDKTKSIGVVVGIVISTFLIGQQIGTFNFLTGLMSVLVKNTTTDIWVVDNKTTDANQLSLIDTRKEKEIKSLPGIKEAFPIVVTNGKAKFPGGTSAVVNIIGSEYPYFKAGPDSTKIIEGKLPDLLQEAGVSADYFDRSNFGGSSDVGTYFEINGKRAVITLQTKGIRGWGGYLMYTSIDRARYYGNISPTNISALMVNVKEGEDVDLVVNQINNSIYGVRAWRTSSLSSSTIKSVLASTGLGASTGSLVGFAIIAGFFIIGLTMYSSALDRIKDYGTLKAIGATDSYIRNLILTQATLFAIVGFLVALVFLMGFKNGMHQTGILINFSPIILLSILIVTFSISLFGAVFAIRRIKNVEPASVFRG</sequence>
<name>A0A086AIJ9_FLAHY</name>
<evidence type="ECO:0000256" key="3">
    <source>
        <dbReference type="ARBA" id="ARBA00022475"/>
    </source>
</evidence>
<dbReference type="OrthoDB" id="9768465at2"/>
<evidence type="ECO:0000256" key="7">
    <source>
        <dbReference type="SAM" id="Phobius"/>
    </source>
</evidence>
<feature type="transmembrane region" description="Helical" evidence="7">
    <location>
        <begin position="304"/>
        <end position="325"/>
    </location>
</feature>
<dbReference type="eggNOG" id="COG0577">
    <property type="taxonomic scope" value="Bacteria"/>
</dbReference>
<dbReference type="EMBL" id="JPRM01000014">
    <property type="protein sequence ID" value="KFF16513.1"/>
    <property type="molecule type" value="Genomic_DNA"/>
</dbReference>
<dbReference type="PANTHER" id="PTHR43738">
    <property type="entry name" value="ABC TRANSPORTER, MEMBRANE PROTEIN"/>
    <property type="match status" value="1"/>
</dbReference>
<keyword evidence="2" id="KW-0813">Transport</keyword>
<keyword evidence="6 7" id="KW-0472">Membrane</keyword>
<comment type="caution">
    <text evidence="9">The sequence shown here is derived from an EMBL/GenBank/DDBJ whole genome shotgun (WGS) entry which is preliminary data.</text>
</comment>